<evidence type="ECO:0000313" key="4">
    <source>
        <dbReference type="EMBL" id="HIT74580.1"/>
    </source>
</evidence>
<dbReference type="InterPro" id="IPR033434">
    <property type="entry name" value="MucB/RseB_N"/>
</dbReference>
<evidence type="ECO:0000256" key="1">
    <source>
        <dbReference type="ARBA" id="ARBA00023015"/>
    </source>
</evidence>
<evidence type="ECO:0000259" key="3">
    <source>
        <dbReference type="Pfam" id="PF03888"/>
    </source>
</evidence>
<comment type="caution">
    <text evidence="4">The sequence shown here is derived from an EMBL/GenBank/DDBJ whole genome shotgun (WGS) entry which is preliminary data.</text>
</comment>
<dbReference type="AlphaFoldDB" id="A0A9D1KLF0"/>
<dbReference type="InterPro" id="IPR041916">
    <property type="entry name" value="Anti_sigma_zinc_sf"/>
</dbReference>
<dbReference type="EMBL" id="DVLP01000090">
    <property type="protein sequence ID" value="HIT74580.1"/>
    <property type="molecule type" value="Genomic_DNA"/>
</dbReference>
<keyword evidence="2" id="KW-0804">Transcription</keyword>
<dbReference type="Proteomes" id="UP000886842">
    <property type="component" value="Unassembled WGS sequence"/>
</dbReference>
<name>A0A9D1KLF0_9ACTN</name>
<reference evidence="4" key="1">
    <citation type="submission" date="2020-10" db="EMBL/GenBank/DDBJ databases">
        <authorList>
            <person name="Gilroy R."/>
        </authorList>
    </citation>
    <scope>NUCLEOTIDE SEQUENCE</scope>
    <source>
        <strain evidence="4">ChiGjej1B1-24693</strain>
    </source>
</reference>
<dbReference type="Gene3D" id="1.10.10.1320">
    <property type="entry name" value="Anti-sigma factor, zinc-finger domain"/>
    <property type="match status" value="1"/>
</dbReference>
<reference evidence="4" key="2">
    <citation type="journal article" date="2021" name="PeerJ">
        <title>Extensive microbial diversity within the chicken gut microbiome revealed by metagenomics and culture.</title>
        <authorList>
            <person name="Gilroy R."/>
            <person name="Ravi A."/>
            <person name="Getino M."/>
            <person name="Pursley I."/>
            <person name="Horton D.L."/>
            <person name="Alikhan N.F."/>
            <person name="Baker D."/>
            <person name="Gharbi K."/>
            <person name="Hall N."/>
            <person name="Watson M."/>
            <person name="Adriaenssens E.M."/>
            <person name="Foster-Nyarko E."/>
            <person name="Jarju S."/>
            <person name="Secka A."/>
            <person name="Antonio M."/>
            <person name="Oren A."/>
            <person name="Chaudhuri R.R."/>
            <person name="La Ragione R."/>
            <person name="Hildebrand F."/>
            <person name="Pallen M.J."/>
        </authorList>
    </citation>
    <scope>NUCLEOTIDE SEQUENCE</scope>
    <source>
        <strain evidence="4">ChiGjej1B1-24693</strain>
    </source>
</reference>
<keyword evidence="1" id="KW-0805">Transcription regulation</keyword>
<feature type="domain" description="MucB/RseB N-terminal" evidence="3">
    <location>
        <begin position="281"/>
        <end position="339"/>
    </location>
</feature>
<gene>
    <name evidence="4" type="ORF">IAA98_03255</name>
</gene>
<sequence length="496" mass="51552">MRWPFPTPPSRLPCGTAEAHLSALLDDSLSGASRERLAGHAVHCRHCRRTLDDLRRTRALVRRVGDDAPAPTADLSQRLLAIAQTAPQPAPAPALATSTPSRGPVATLPRAAVVLAVLAVVTVIGVGWTNGPSPAAAVSDPVARARTAVAAAAASQPLGSSATAAALSVAGTPALAARGRGPAPVAVHDGRSLTTDELARLLRRSVGQPVAHQGRWQVDIRTDEGSLVAEVAVSAVPGQGTQFEVRSMKGTTIQSSFVADAEGSNPDGWDPGARAVDLQATDGQRIAGRSAVLVQTDPTAASQRRWWLDEQTGLLLHTELRVDGTLVEASGFSELRLLEGEAFLSHLQPPLTSEASASLSTSRALSLHTHGWFCQDRLAGLSLSGARADGSASPTRLTLTYSDTAQQVTVLQQSGTLPKSLPGYVRDPETGVLVRHGMPSVVTWQSGTTVFVVAGMAPSTVILDVVADLPHDPPAGPTLLDRIGAGWSRVGGFVFG</sequence>
<dbReference type="Gene3D" id="2.50.20.10">
    <property type="entry name" value="Lipoprotein localisation LolA/LolB/LppX"/>
    <property type="match status" value="1"/>
</dbReference>
<accession>A0A9D1KLF0</accession>
<evidence type="ECO:0000256" key="2">
    <source>
        <dbReference type="ARBA" id="ARBA00023163"/>
    </source>
</evidence>
<protein>
    <recommendedName>
        <fullName evidence="3">MucB/RseB N-terminal domain-containing protein</fullName>
    </recommendedName>
</protein>
<organism evidence="4 5">
    <name type="scientific">Candidatus Avipropionibacterium avicola</name>
    <dbReference type="NCBI Taxonomy" id="2840701"/>
    <lineage>
        <taxon>Bacteria</taxon>
        <taxon>Bacillati</taxon>
        <taxon>Actinomycetota</taxon>
        <taxon>Actinomycetes</taxon>
        <taxon>Propionibacteriales</taxon>
        <taxon>Propionibacteriaceae</taxon>
        <taxon>Propionibacteriaceae incertae sedis</taxon>
        <taxon>Candidatus Avipropionibacterium</taxon>
    </lineage>
</organism>
<evidence type="ECO:0000313" key="5">
    <source>
        <dbReference type="Proteomes" id="UP000886842"/>
    </source>
</evidence>
<proteinExistence type="predicted"/>
<dbReference type="Pfam" id="PF03888">
    <property type="entry name" value="MucB_RseB"/>
    <property type="match status" value="1"/>
</dbReference>